<proteinExistence type="predicted"/>
<dbReference type="AlphaFoldDB" id="A0A3M6RSG8"/>
<comment type="caution">
    <text evidence="1">The sequence shown here is derived from an EMBL/GenBank/DDBJ whole genome shotgun (WGS) entry which is preliminary data.</text>
</comment>
<organism evidence="1 2">
    <name type="scientific">Vandammella animalimorsus</name>
    <dbReference type="NCBI Taxonomy" id="2029117"/>
    <lineage>
        <taxon>Bacteria</taxon>
        <taxon>Pseudomonadati</taxon>
        <taxon>Pseudomonadota</taxon>
        <taxon>Betaproteobacteria</taxon>
        <taxon>Burkholderiales</taxon>
        <taxon>Comamonadaceae</taxon>
        <taxon>Vandammella</taxon>
    </lineage>
</organism>
<dbReference type="EMBL" id="RDQJ01000003">
    <property type="protein sequence ID" value="RMX18102.1"/>
    <property type="molecule type" value="Genomic_DNA"/>
</dbReference>
<evidence type="ECO:0000313" key="1">
    <source>
        <dbReference type="EMBL" id="RMX18102.1"/>
    </source>
</evidence>
<dbReference type="Proteomes" id="UP000275180">
    <property type="component" value="Unassembled WGS sequence"/>
</dbReference>
<evidence type="ECO:0000313" key="2">
    <source>
        <dbReference type="Proteomes" id="UP000275180"/>
    </source>
</evidence>
<protein>
    <recommendedName>
        <fullName evidence="3">Roadblock/LAMTOR2 domain-containing protein</fullName>
    </recommendedName>
</protein>
<reference evidence="1 2" key="1">
    <citation type="submission" date="2018-10" db="EMBL/GenBank/DDBJ databases">
        <title>Comamonadaceae CDC group NO-1 genome sequencing and assembly.</title>
        <authorList>
            <person name="Bernier A.-M."/>
            <person name="Bernard K."/>
        </authorList>
    </citation>
    <scope>NUCLEOTIDE SEQUENCE [LARGE SCALE GENOMIC DNA]</scope>
    <source>
        <strain evidence="1 2">NML180582</strain>
    </source>
</reference>
<gene>
    <name evidence="1" type="ORF">EBQ34_03340</name>
</gene>
<sequence>MTSTPVVAPFKPVWKSRFAALKAAIDDLPQAFEALQACALVEVTTGMVLHSTGALMADGALAEAASNYWRIYQRHGSFFETLGPLRYCVLMHQQMRMTIVPCTADMVLVLLSQDGVALNWQAVLAQAAQIGLLARQL</sequence>
<evidence type="ECO:0008006" key="3">
    <source>
        <dbReference type="Google" id="ProtNLM"/>
    </source>
</evidence>
<dbReference type="Gene3D" id="3.30.450.30">
    <property type="entry name" value="Dynein light chain 2a, cytoplasmic"/>
    <property type="match status" value="1"/>
</dbReference>
<accession>A0A3M6RSG8</accession>
<dbReference type="OrthoDB" id="8909501at2"/>
<dbReference type="RefSeq" id="WP_122244192.1">
    <property type="nucleotide sequence ID" value="NZ_RDQJ01000003.1"/>
</dbReference>
<name>A0A3M6RSG8_9BURK</name>